<organism evidence="2 3">
    <name type="scientific">Pseudomonas asplenii</name>
    <dbReference type="NCBI Taxonomy" id="53407"/>
    <lineage>
        <taxon>Bacteria</taxon>
        <taxon>Pseudomonadati</taxon>
        <taxon>Pseudomonadota</taxon>
        <taxon>Gammaproteobacteria</taxon>
        <taxon>Pseudomonadales</taxon>
        <taxon>Pseudomonadaceae</taxon>
        <taxon>Pseudomonas</taxon>
    </lineage>
</organism>
<feature type="domain" description="Transglycosylase SLT" evidence="1">
    <location>
        <begin position="81"/>
        <end position="197"/>
    </location>
</feature>
<keyword evidence="3" id="KW-1185">Reference proteome</keyword>
<dbReference type="PATRIC" id="fig|50340.43.peg.4242"/>
<dbReference type="AlphaFoldDB" id="A0A0M9GC64"/>
<dbReference type="Gene3D" id="1.10.530.10">
    <property type="match status" value="1"/>
</dbReference>
<accession>A0A0M9GC64</accession>
<protein>
    <submittedName>
        <fullName evidence="2">Soluble lytic murein transglycosylase-like protein</fullName>
    </submittedName>
</protein>
<proteinExistence type="predicted"/>
<dbReference type="InterPro" id="IPR008258">
    <property type="entry name" value="Transglycosylase_SLT_dom_1"/>
</dbReference>
<evidence type="ECO:0000313" key="3">
    <source>
        <dbReference type="Proteomes" id="UP000037931"/>
    </source>
</evidence>
<dbReference type="Proteomes" id="UP000037931">
    <property type="component" value="Unassembled WGS sequence"/>
</dbReference>
<name>A0A0M9GC64_9PSED</name>
<reference evidence="2 3" key="1">
    <citation type="journal article" date="2015" name="PLoS ONE">
        <title>Rice-Infecting Pseudomonas Genomes Are Highly Accessorized and Harbor Multiple Putative Virulence Mechanisms to Cause Sheath Brown Rot.</title>
        <authorList>
            <person name="Quibod I.L."/>
            <person name="Grande G."/>
            <person name="Oreiro E.G."/>
            <person name="Borja F.N."/>
            <person name="Dossa G.S."/>
            <person name="Mauleon R."/>
            <person name="Cruz C.V."/>
            <person name="Oliva R."/>
        </authorList>
    </citation>
    <scope>NUCLEOTIDE SEQUENCE [LARGE SCALE GENOMIC DNA]</scope>
    <source>
        <strain evidence="2 3">IRRI 6609</strain>
    </source>
</reference>
<dbReference type="STRING" id="50340.PF66_06006"/>
<dbReference type="Pfam" id="PF01464">
    <property type="entry name" value="SLT"/>
    <property type="match status" value="1"/>
</dbReference>
<dbReference type="EMBL" id="JSYZ01000030">
    <property type="protein sequence ID" value="KPA87376.1"/>
    <property type="molecule type" value="Genomic_DNA"/>
</dbReference>
<dbReference type="CDD" id="cd13400">
    <property type="entry name" value="LT_IagB-like"/>
    <property type="match status" value="1"/>
</dbReference>
<sequence>MWPLALFSVAPCRLPGAGLSLIELLATLATVTSAPGRDRRAGGDVVYGVRSRAQGLSMHPPLAALLALAALFNVSSGLANCFQDAGERYRIDPLLLYAIAQVESGLNPRARHDNRDGSRDIGLMQINSRHLPALAAFGIAERNLQEEPCTSVMAGAWILARFVQRLGYGWQAVGAYNAGTASERDARRERYAQQVWAYYAKLLERRRAGALHSGTRP</sequence>
<comment type="caution">
    <text evidence="2">The sequence shown here is derived from an EMBL/GenBank/DDBJ whole genome shotgun (WGS) entry which is preliminary data.</text>
</comment>
<dbReference type="InterPro" id="IPR023346">
    <property type="entry name" value="Lysozyme-like_dom_sf"/>
</dbReference>
<gene>
    <name evidence="2" type="ORF">PF66_06006</name>
</gene>
<evidence type="ECO:0000259" key="1">
    <source>
        <dbReference type="Pfam" id="PF01464"/>
    </source>
</evidence>
<evidence type="ECO:0000313" key="2">
    <source>
        <dbReference type="EMBL" id="KPA87376.1"/>
    </source>
</evidence>
<dbReference type="SUPFAM" id="SSF53955">
    <property type="entry name" value="Lysozyme-like"/>
    <property type="match status" value="1"/>
</dbReference>